<reference evidence="2 3" key="1">
    <citation type="submission" date="2018-09" db="EMBL/GenBank/DDBJ databases">
        <title>YIM 75507 draft genome.</title>
        <authorList>
            <person name="Tang S."/>
            <person name="Feng Y."/>
        </authorList>
    </citation>
    <scope>NUCLEOTIDE SEQUENCE [LARGE SCALE GENOMIC DNA]</scope>
    <source>
        <strain evidence="2 3">YIM 75507</strain>
    </source>
</reference>
<keyword evidence="3" id="KW-1185">Reference proteome</keyword>
<keyword evidence="1" id="KW-0812">Transmembrane</keyword>
<protein>
    <recommendedName>
        <fullName evidence="4">DUF1648 domain-containing protein</fullName>
    </recommendedName>
</protein>
<keyword evidence="1" id="KW-1133">Transmembrane helix</keyword>
<evidence type="ECO:0000313" key="3">
    <source>
        <dbReference type="Proteomes" id="UP000265768"/>
    </source>
</evidence>
<dbReference type="EMBL" id="QZEY01000005">
    <property type="protein sequence ID" value="RJL32021.1"/>
    <property type="molecule type" value="Genomic_DNA"/>
</dbReference>
<feature type="transmembrane region" description="Helical" evidence="1">
    <location>
        <begin position="68"/>
        <end position="85"/>
    </location>
</feature>
<keyword evidence="1" id="KW-0472">Membrane</keyword>
<organism evidence="2 3">
    <name type="scientific">Bailinhaonella thermotolerans</name>
    <dbReference type="NCBI Taxonomy" id="1070861"/>
    <lineage>
        <taxon>Bacteria</taxon>
        <taxon>Bacillati</taxon>
        <taxon>Actinomycetota</taxon>
        <taxon>Actinomycetes</taxon>
        <taxon>Streptosporangiales</taxon>
        <taxon>Streptosporangiaceae</taxon>
        <taxon>Bailinhaonella</taxon>
    </lineage>
</organism>
<comment type="caution">
    <text evidence="2">The sequence shown here is derived from an EMBL/GenBank/DDBJ whole genome shotgun (WGS) entry which is preliminary data.</text>
</comment>
<feature type="transmembrane region" description="Helical" evidence="1">
    <location>
        <begin position="91"/>
        <end position="107"/>
    </location>
</feature>
<accession>A0A3A4AS50</accession>
<gene>
    <name evidence="2" type="ORF">D5H75_16440</name>
</gene>
<proteinExistence type="predicted"/>
<evidence type="ECO:0000256" key="1">
    <source>
        <dbReference type="SAM" id="Phobius"/>
    </source>
</evidence>
<dbReference type="AlphaFoldDB" id="A0A3A4AS50"/>
<dbReference type="Proteomes" id="UP000265768">
    <property type="component" value="Unassembled WGS sequence"/>
</dbReference>
<sequence>MTLLAPEDPYFGTPFAINLVVCVALSVAAYALATLRPAIRSIPMEPWRMASGHVLWGERLVSRTANRAGAALILAGFAAILAAALSPWPLHGVNLLLFTGFLLYLTGRSRIFVTVRSVVTTLTFTTREFPLAEIVAAEPAHISPRAWMLVASRAADPVIAPAPGPAVRLRLTGDRTALIATSDPDHVAALINRLLNPP</sequence>
<evidence type="ECO:0000313" key="2">
    <source>
        <dbReference type="EMBL" id="RJL32021.1"/>
    </source>
</evidence>
<name>A0A3A4AS50_9ACTN</name>
<feature type="transmembrane region" description="Helical" evidence="1">
    <location>
        <begin position="15"/>
        <end position="35"/>
    </location>
</feature>
<evidence type="ECO:0008006" key="4">
    <source>
        <dbReference type="Google" id="ProtNLM"/>
    </source>
</evidence>